<dbReference type="PANTHER" id="PTHR11439:SF463">
    <property type="entry name" value="REVERSE TRANSCRIPTASE TY1_COPIA-TYPE DOMAIN-CONTAINING PROTEIN"/>
    <property type="match status" value="1"/>
</dbReference>
<dbReference type="Proteomes" id="UP000283269">
    <property type="component" value="Unassembled WGS sequence"/>
</dbReference>
<keyword evidence="3" id="KW-1185">Reference proteome</keyword>
<gene>
    <name evidence="2" type="ORF">CVT25_001332</name>
</gene>
<feature type="non-terminal residue" evidence="2">
    <location>
        <position position="250"/>
    </location>
</feature>
<evidence type="ECO:0000313" key="2">
    <source>
        <dbReference type="EMBL" id="PPQ93578.1"/>
    </source>
</evidence>
<protein>
    <recommendedName>
        <fullName evidence="1">Reverse transcriptase Ty1/copia-type domain-containing protein</fullName>
    </recommendedName>
</protein>
<dbReference type="InParanoid" id="A0A409XS71"/>
<dbReference type="STRING" id="93625.A0A409XS71"/>
<dbReference type="OrthoDB" id="3042977at2759"/>
<dbReference type="EMBL" id="NHYD01000690">
    <property type="protein sequence ID" value="PPQ93578.1"/>
    <property type="molecule type" value="Genomic_DNA"/>
</dbReference>
<proteinExistence type="predicted"/>
<reference evidence="2 3" key="1">
    <citation type="journal article" date="2018" name="Evol. Lett.">
        <title>Horizontal gene cluster transfer increased hallucinogenic mushroom diversity.</title>
        <authorList>
            <person name="Reynolds H.T."/>
            <person name="Vijayakumar V."/>
            <person name="Gluck-Thaler E."/>
            <person name="Korotkin H.B."/>
            <person name="Matheny P.B."/>
            <person name="Slot J.C."/>
        </authorList>
    </citation>
    <scope>NUCLEOTIDE SEQUENCE [LARGE SCALE GENOMIC DNA]</scope>
    <source>
        <strain evidence="2 3">2631</strain>
    </source>
</reference>
<sequence>MHVDDGLGGSNSSEFLRFIKQEIGKAFGIKDLGPVKEFLGVQFERDFKTRELWIHQEPYIDALLEEYGLTSCNPVSTPFDAAHPFGRKAFGIKDLGPVKEFLGVQFERDFETRELWIHQEPYIDALLEEYGLTSCNPVSTPFNAAHPFGRDTDVHPIIPNLVTAFQRLIGSLLFIQRHSHPDISVAVLLLSQHCSKLSPCHFAAGKRVLRYLSGTRSLRLHYGGGSSNVLLYGYSDADWAGDKVTRASTS</sequence>
<dbReference type="AlphaFoldDB" id="A0A409XS71"/>
<organism evidence="2 3">
    <name type="scientific">Psilocybe cyanescens</name>
    <dbReference type="NCBI Taxonomy" id="93625"/>
    <lineage>
        <taxon>Eukaryota</taxon>
        <taxon>Fungi</taxon>
        <taxon>Dikarya</taxon>
        <taxon>Basidiomycota</taxon>
        <taxon>Agaricomycotina</taxon>
        <taxon>Agaricomycetes</taxon>
        <taxon>Agaricomycetidae</taxon>
        <taxon>Agaricales</taxon>
        <taxon>Agaricineae</taxon>
        <taxon>Strophariaceae</taxon>
        <taxon>Psilocybe</taxon>
    </lineage>
</organism>
<comment type="caution">
    <text evidence="2">The sequence shown here is derived from an EMBL/GenBank/DDBJ whole genome shotgun (WGS) entry which is preliminary data.</text>
</comment>
<evidence type="ECO:0000259" key="1">
    <source>
        <dbReference type="Pfam" id="PF07727"/>
    </source>
</evidence>
<feature type="domain" description="Reverse transcriptase Ty1/copia-type" evidence="1">
    <location>
        <begin position="2"/>
        <end position="79"/>
    </location>
</feature>
<dbReference type="InterPro" id="IPR013103">
    <property type="entry name" value="RVT_2"/>
</dbReference>
<evidence type="ECO:0000313" key="3">
    <source>
        <dbReference type="Proteomes" id="UP000283269"/>
    </source>
</evidence>
<dbReference type="Pfam" id="PF07727">
    <property type="entry name" value="RVT_2"/>
    <property type="match status" value="1"/>
</dbReference>
<accession>A0A409XS71</accession>
<dbReference type="PANTHER" id="PTHR11439">
    <property type="entry name" value="GAG-POL-RELATED RETROTRANSPOSON"/>
    <property type="match status" value="1"/>
</dbReference>
<name>A0A409XS71_PSICY</name>